<gene>
    <name evidence="5" type="ORF">GCM10011611_18000</name>
</gene>
<dbReference type="InterPro" id="IPR037913">
    <property type="entry name" value="ACD_IbpA/B"/>
</dbReference>
<dbReference type="PANTHER" id="PTHR47062:SF1">
    <property type="entry name" value="SMALL HEAT SHOCK PROTEIN IBPA"/>
    <property type="match status" value="1"/>
</dbReference>
<comment type="caution">
    <text evidence="5">The sequence shown here is derived from an EMBL/GenBank/DDBJ whole genome shotgun (WGS) entry which is preliminary data.</text>
</comment>
<dbReference type="PROSITE" id="PS01031">
    <property type="entry name" value="SHSP"/>
    <property type="match status" value="1"/>
</dbReference>
<evidence type="ECO:0000256" key="1">
    <source>
        <dbReference type="ARBA" id="ARBA00023016"/>
    </source>
</evidence>
<name>A0A8J3E1K1_9PROT</name>
<dbReference type="InterPro" id="IPR008978">
    <property type="entry name" value="HSP20-like_chaperone"/>
</dbReference>
<dbReference type="Gene3D" id="2.60.40.790">
    <property type="match status" value="1"/>
</dbReference>
<organism evidence="5 6">
    <name type="scientific">Aliidongia dinghuensis</name>
    <dbReference type="NCBI Taxonomy" id="1867774"/>
    <lineage>
        <taxon>Bacteria</taxon>
        <taxon>Pseudomonadati</taxon>
        <taxon>Pseudomonadota</taxon>
        <taxon>Alphaproteobacteria</taxon>
        <taxon>Rhodospirillales</taxon>
        <taxon>Dongiaceae</taxon>
        <taxon>Aliidongia</taxon>
    </lineage>
</organism>
<feature type="domain" description="SHSP" evidence="4">
    <location>
        <begin position="29"/>
        <end position="139"/>
    </location>
</feature>
<dbReference type="Pfam" id="PF00011">
    <property type="entry name" value="HSP20"/>
    <property type="match status" value="1"/>
</dbReference>
<accession>A0A8J3E1K1</accession>
<comment type="similarity">
    <text evidence="2 3">Belongs to the small heat shock protein (HSP20) family.</text>
</comment>
<sequence>MREFDFRPLYRSGIGFDHIAGLMRNAVQLDANNAPPPYNIERAGENAYRVTMAVAGFLLDELSLTVEGEELVVCGTKQGEDSGRYLHRGIATLSFERRFELAPFIKVTGAKLENGLLPIDLERELPKEMRARRIEIAQGGGGRQAIGKKVA</sequence>
<dbReference type="InterPro" id="IPR002068">
    <property type="entry name" value="A-crystallin/Hsp20_dom"/>
</dbReference>
<reference evidence="5" key="2">
    <citation type="submission" date="2020-09" db="EMBL/GenBank/DDBJ databases">
        <authorList>
            <person name="Sun Q."/>
            <person name="Zhou Y."/>
        </authorList>
    </citation>
    <scope>NUCLEOTIDE SEQUENCE</scope>
    <source>
        <strain evidence="5">CGMCC 1.15725</strain>
    </source>
</reference>
<keyword evidence="1" id="KW-0346">Stress response</keyword>
<reference evidence="5" key="1">
    <citation type="journal article" date="2014" name="Int. J. Syst. Evol. Microbiol.">
        <title>Complete genome sequence of Corynebacterium casei LMG S-19264T (=DSM 44701T), isolated from a smear-ripened cheese.</title>
        <authorList>
            <consortium name="US DOE Joint Genome Institute (JGI-PGF)"/>
            <person name="Walter F."/>
            <person name="Albersmeier A."/>
            <person name="Kalinowski J."/>
            <person name="Ruckert C."/>
        </authorList>
    </citation>
    <scope>NUCLEOTIDE SEQUENCE</scope>
    <source>
        <strain evidence="5">CGMCC 1.15725</strain>
    </source>
</reference>
<dbReference type="EMBL" id="BMJQ01000004">
    <property type="protein sequence ID" value="GGF12749.1"/>
    <property type="molecule type" value="Genomic_DNA"/>
</dbReference>
<dbReference type="SUPFAM" id="SSF49764">
    <property type="entry name" value="HSP20-like chaperones"/>
    <property type="match status" value="1"/>
</dbReference>
<protein>
    <recommendedName>
        <fullName evidence="4">SHSP domain-containing protein</fullName>
    </recommendedName>
</protein>
<dbReference type="PANTHER" id="PTHR47062">
    <property type="match status" value="1"/>
</dbReference>
<dbReference type="RefSeq" id="WP_189044788.1">
    <property type="nucleotide sequence ID" value="NZ_BMJQ01000004.1"/>
</dbReference>
<evidence type="ECO:0000256" key="3">
    <source>
        <dbReference type="RuleBase" id="RU003616"/>
    </source>
</evidence>
<keyword evidence="6" id="KW-1185">Reference proteome</keyword>
<proteinExistence type="inferred from homology"/>
<dbReference type="AlphaFoldDB" id="A0A8J3E1K1"/>
<evidence type="ECO:0000313" key="6">
    <source>
        <dbReference type="Proteomes" id="UP000646365"/>
    </source>
</evidence>
<evidence type="ECO:0000259" key="4">
    <source>
        <dbReference type="PROSITE" id="PS01031"/>
    </source>
</evidence>
<dbReference type="CDD" id="cd06470">
    <property type="entry name" value="ACD_IbpA-B_like"/>
    <property type="match status" value="1"/>
</dbReference>
<evidence type="ECO:0000256" key="2">
    <source>
        <dbReference type="PROSITE-ProRule" id="PRU00285"/>
    </source>
</evidence>
<dbReference type="Proteomes" id="UP000646365">
    <property type="component" value="Unassembled WGS sequence"/>
</dbReference>
<evidence type="ECO:0000313" key="5">
    <source>
        <dbReference type="EMBL" id="GGF12749.1"/>
    </source>
</evidence>